<dbReference type="EMBL" id="SEKV01001518">
    <property type="protein sequence ID" value="TFY50403.1"/>
    <property type="molecule type" value="Genomic_DNA"/>
</dbReference>
<evidence type="ECO:0000313" key="2">
    <source>
        <dbReference type="Proteomes" id="UP000298390"/>
    </source>
</evidence>
<reference evidence="1 2" key="1">
    <citation type="submission" date="2019-01" db="EMBL/GenBank/DDBJ databases">
        <title>Genome sequencing of the rare red list fungi Fomitopsis rosea.</title>
        <authorList>
            <person name="Buettner E."/>
            <person name="Kellner H."/>
        </authorList>
    </citation>
    <scope>NUCLEOTIDE SEQUENCE [LARGE SCALE GENOMIC DNA]</scope>
    <source>
        <strain evidence="1 2">DSM 105464</strain>
    </source>
</reference>
<dbReference type="InterPro" id="IPR012337">
    <property type="entry name" value="RNaseH-like_sf"/>
</dbReference>
<accession>A0A4Y9XM20</accession>
<proteinExistence type="predicted"/>
<comment type="caution">
    <text evidence="1">The sequence shown here is derived from an EMBL/GenBank/DDBJ whole genome shotgun (WGS) entry which is preliminary data.</text>
</comment>
<dbReference type="AlphaFoldDB" id="A0A4Y9XM20"/>
<gene>
    <name evidence="1" type="ORF">EVJ58_g11063</name>
</gene>
<name>A0A4Y9XM20_9APHY</name>
<sequence length="144" mass="16856">MEDLDFDDEVEGMPGTDSPDGFYDVRDDLDAASKASAEAEVRPVKMMLLKLRKISISIHRSTTLLLPAWRRLLDEMKMAMRKLPRDVRTRWNSTFRMLEVAVEYRAAIEKMTETQTNGLRKWELDEREWTLATQLRDVLQASHR</sequence>
<dbReference type="Proteomes" id="UP000298390">
    <property type="component" value="Unassembled WGS sequence"/>
</dbReference>
<dbReference type="SUPFAM" id="SSF53098">
    <property type="entry name" value="Ribonuclease H-like"/>
    <property type="match status" value="1"/>
</dbReference>
<organism evidence="1 2">
    <name type="scientific">Rhodofomes roseus</name>
    <dbReference type="NCBI Taxonomy" id="34475"/>
    <lineage>
        <taxon>Eukaryota</taxon>
        <taxon>Fungi</taxon>
        <taxon>Dikarya</taxon>
        <taxon>Basidiomycota</taxon>
        <taxon>Agaricomycotina</taxon>
        <taxon>Agaricomycetes</taxon>
        <taxon>Polyporales</taxon>
        <taxon>Rhodofomes</taxon>
    </lineage>
</organism>
<protein>
    <submittedName>
        <fullName evidence="1">Uncharacterized protein</fullName>
    </submittedName>
</protein>
<evidence type="ECO:0000313" key="1">
    <source>
        <dbReference type="EMBL" id="TFY50403.1"/>
    </source>
</evidence>